<name>A0A1G4AZU1_9PEZI</name>
<keyword evidence="2" id="KW-1185">Reference proteome</keyword>
<sequence length="213" mass="23061">MISFPARPTALRFSQPTVPHLAISDGQSWARFRLRLPHAVLGGRHCDSGRSAAPSPPPSGAMRASALGMSGGFSCLWRNAAHPVIIVLPDAYRRLCCFLLPLTGQNGVPLPPDAIALDAVAQVWLTAWAVDVFTVYALSASASVDEPLSSRGKEYASPFLCRQLGLWDLPQRQRAMRLQASLPLPPLLHILDSLTVSNNFTGFTPQVNEANRN</sequence>
<dbReference type="GeneID" id="34563194"/>
<dbReference type="RefSeq" id="XP_022471816.1">
    <property type="nucleotide sequence ID" value="XM_022621684.1"/>
</dbReference>
<reference evidence="1 2" key="1">
    <citation type="submission" date="2016-09" db="EMBL/GenBank/DDBJ databases">
        <authorList>
            <person name="Capua I."/>
            <person name="De Benedictis P."/>
            <person name="Joannis T."/>
            <person name="Lombin L.H."/>
            <person name="Cattoli G."/>
        </authorList>
    </citation>
    <scope>NUCLEOTIDE SEQUENCE [LARGE SCALE GENOMIC DNA]</scope>
    <source>
        <strain evidence="1 2">IMI 309357</strain>
    </source>
</reference>
<evidence type="ECO:0000313" key="1">
    <source>
        <dbReference type="EMBL" id="OHE94654.1"/>
    </source>
</evidence>
<protein>
    <submittedName>
        <fullName evidence="1">Uncharacterized protein</fullName>
    </submittedName>
</protein>
<gene>
    <name evidence="1" type="ORF">CORC01_10055</name>
</gene>
<dbReference type="EMBL" id="MJBS01000096">
    <property type="protein sequence ID" value="OHE94654.1"/>
    <property type="molecule type" value="Genomic_DNA"/>
</dbReference>
<accession>A0A1G4AZU1</accession>
<evidence type="ECO:0000313" key="2">
    <source>
        <dbReference type="Proteomes" id="UP000176998"/>
    </source>
</evidence>
<organism evidence="1 2">
    <name type="scientific">Colletotrichum orchidophilum</name>
    <dbReference type="NCBI Taxonomy" id="1209926"/>
    <lineage>
        <taxon>Eukaryota</taxon>
        <taxon>Fungi</taxon>
        <taxon>Dikarya</taxon>
        <taxon>Ascomycota</taxon>
        <taxon>Pezizomycotina</taxon>
        <taxon>Sordariomycetes</taxon>
        <taxon>Hypocreomycetidae</taxon>
        <taxon>Glomerellales</taxon>
        <taxon>Glomerellaceae</taxon>
        <taxon>Colletotrichum</taxon>
    </lineage>
</organism>
<proteinExistence type="predicted"/>
<dbReference type="Proteomes" id="UP000176998">
    <property type="component" value="Unassembled WGS sequence"/>
</dbReference>
<dbReference type="AlphaFoldDB" id="A0A1G4AZU1"/>
<comment type="caution">
    <text evidence="1">The sequence shown here is derived from an EMBL/GenBank/DDBJ whole genome shotgun (WGS) entry which is preliminary data.</text>
</comment>